<name>A0A6J5LXC1_9CAUD</name>
<reference evidence="2" key="1">
    <citation type="submission" date="2020-04" db="EMBL/GenBank/DDBJ databases">
        <authorList>
            <person name="Chiriac C."/>
            <person name="Salcher M."/>
            <person name="Ghai R."/>
            <person name="Kavagutti S V."/>
        </authorList>
    </citation>
    <scope>NUCLEOTIDE SEQUENCE</scope>
</reference>
<proteinExistence type="predicted"/>
<protein>
    <submittedName>
        <fullName evidence="2">C1q domain containing protein</fullName>
    </submittedName>
</protein>
<dbReference type="PROSITE" id="PS50871">
    <property type="entry name" value="C1Q"/>
    <property type="match status" value="1"/>
</dbReference>
<gene>
    <name evidence="2" type="ORF">UFOVP342_16</name>
</gene>
<sequence length="190" mass="19931">MSNIINASSSGSGGLITTAADSGTLQLQSNGTTIMTIGATGVTTQVGAPAFSATRESSQSFSSATFTKVLCNTEGFDTNSNYDTTNARFTPTVAGYYQLNGTITITSTSTNNRQILAFFKNNSQILRPVDTRVNYGVETAMFSGTGLVYMNGTTDYVELFLYAQGAGTLTIIAQGPGEYSTFSGFLARSA</sequence>
<dbReference type="SMART" id="SM00110">
    <property type="entry name" value="C1Q"/>
    <property type="match status" value="1"/>
</dbReference>
<dbReference type="SUPFAM" id="SSF49842">
    <property type="entry name" value="TNF-like"/>
    <property type="match status" value="1"/>
</dbReference>
<dbReference type="Gene3D" id="2.60.120.40">
    <property type="match status" value="1"/>
</dbReference>
<evidence type="ECO:0000259" key="1">
    <source>
        <dbReference type="PROSITE" id="PS50871"/>
    </source>
</evidence>
<dbReference type="EMBL" id="LR796361">
    <property type="protein sequence ID" value="CAB4139168.1"/>
    <property type="molecule type" value="Genomic_DNA"/>
</dbReference>
<accession>A0A6J5LXC1</accession>
<organism evidence="2">
    <name type="scientific">uncultured Caudovirales phage</name>
    <dbReference type="NCBI Taxonomy" id="2100421"/>
    <lineage>
        <taxon>Viruses</taxon>
        <taxon>Duplodnaviria</taxon>
        <taxon>Heunggongvirae</taxon>
        <taxon>Uroviricota</taxon>
        <taxon>Caudoviricetes</taxon>
        <taxon>Peduoviridae</taxon>
        <taxon>Maltschvirus</taxon>
        <taxon>Maltschvirus maltsch</taxon>
    </lineage>
</organism>
<dbReference type="InterPro" id="IPR008983">
    <property type="entry name" value="Tumour_necrosis_fac-like_dom"/>
</dbReference>
<dbReference type="InterPro" id="IPR001073">
    <property type="entry name" value="C1q_dom"/>
</dbReference>
<dbReference type="Pfam" id="PF00386">
    <property type="entry name" value="C1q"/>
    <property type="match status" value="1"/>
</dbReference>
<feature type="domain" description="C1q" evidence="1">
    <location>
        <begin position="44"/>
        <end position="190"/>
    </location>
</feature>
<evidence type="ECO:0000313" key="2">
    <source>
        <dbReference type="EMBL" id="CAB4139168.1"/>
    </source>
</evidence>